<evidence type="ECO:0008006" key="3">
    <source>
        <dbReference type="Google" id="ProtNLM"/>
    </source>
</evidence>
<name>A0ABY3YM37_9FLAO</name>
<protein>
    <recommendedName>
        <fullName evidence="3">Collagen-like protein</fullName>
    </recommendedName>
</protein>
<proteinExistence type="predicted"/>
<dbReference type="PROSITE" id="PS51257">
    <property type="entry name" value="PROKAR_LIPOPROTEIN"/>
    <property type="match status" value="1"/>
</dbReference>
<evidence type="ECO:0000313" key="2">
    <source>
        <dbReference type="Proteomes" id="UP000829476"/>
    </source>
</evidence>
<reference evidence="1 2" key="1">
    <citation type="journal article" date="2018" name="Int. J. Syst. Evol. Microbiol.">
        <title>Zhouia spongiae sp. nov., isolated from a marine sponge.</title>
        <authorList>
            <person name="Zhuang L."/>
            <person name="Lin B."/>
            <person name="Qin F."/>
            <person name="Luo L."/>
        </authorList>
    </citation>
    <scope>NUCLEOTIDE SEQUENCE [LARGE SCALE GENOMIC DNA]</scope>
    <source>
        <strain evidence="1 2">HN-Y44</strain>
    </source>
</reference>
<keyword evidence="2" id="KW-1185">Reference proteome</keyword>
<dbReference type="RefSeq" id="WP_242937089.1">
    <property type="nucleotide sequence ID" value="NZ_CP094326.1"/>
</dbReference>
<organism evidence="1 2">
    <name type="scientific">Zhouia spongiae</name>
    <dbReference type="NCBI Taxonomy" id="2202721"/>
    <lineage>
        <taxon>Bacteria</taxon>
        <taxon>Pseudomonadati</taxon>
        <taxon>Bacteroidota</taxon>
        <taxon>Flavobacteriia</taxon>
        <taxon>Flavobacteriales</taxon>
        <taxon>Flavobacteriaceae</taxon>
        <taxon>Zhouia</taxon>
    </lineage>
</organism>
<dbReference type="EMBL" id="CP094326">
    <property type="protein sequence ID" value="UNY98683.1"/>
    <property type="molecule type" value="Genomic_DNA"/>
</dbReference>
<gene>
    <name evidence="1" type="ORF">MQE36_16590</name>
</gene>
<sequence length="87" mass="9686">MKKSFYFITLSLFMISCDGEQGPPGEDGQDGNLIKPQAIEVTVDLLGINGYYQLLEHPDNVSVGESDVILAFQKIEYGVNGEYIWEP</sequence>
<dbReference type="Proteomes" id="UP000829476">
    <property type="component" value="Chromosome"/>
</dbReference>
<evidence type="ECO:0000313" key="1">
    <source>
        <dbReference type="EMBL" id="UNY98683.1"/>
    </source>
</evidence>
<accession>A0ABY3YM37</accession>